<dbReference type="PROSITE" id="PS51257">
    <property type="entry name" value="PROKAR_LIPOPROTEIN"/>
    <property type="match status" value="1"/>
</dbReference>
<gene>
    <name evidence="8" type="ORF">SAMN06265337_2610</name>
</gene>
<dbReference type="Gene3D" id="1.25.40.390">
    <property type="match status" value="1"/>
</dbReference>
<evidence type="ECO:0000313" key="8">
    <source>
        <dbReference type="EMBL" id="SNC74912.1"/>
    </source>
</evidence>
<name>A0A212U9F6_9BACT</name>
<accession>A0A212U9F6</accession>
<comment type="subcellular location">
    <subcellularLocation>
        <location evidence="1">Cell outer membrane</location>
    </subcellularLocation>
</comment>
<dbReference type="InterPro" id="IPR012944">
    <property type="entry name" value="SusD_RagB_dom"/>
</dbReference>
<evidence type="ECO:0000256" key="5">
    <source>
        <dbReference type="ARBA" id="ARBA00023237"/>
    </source>
</evidence>
<evidence type="ECO:0000256" key="1">
    <source>
        <dbReference type="ARBA" id="ARBA00004442"/>
    </source>
</evidence>
<evidence type="ECO:0000259" key="7">
    <source>
        <dbReference type="Pfam" id="PF14322"/>
    </source>
</evidence>
<organism evidence="8 9">
    <name type="scientific">Hymenobacter gelipurpurascens</name>
    <dbReference type="NCBI Taxonomy" id="89968"/>
    <lineage>
        <taxon>Bacteria</taxon>
        <taxon>Pseudomonadati</taxon>
        <taxon>Bacteroidota</taxon>
        <taxon>Cytophagia</taxon>
        <taxon>Cytophagales</taxon>
        <taxon>Hymenobacteraceae</taxon>
        <taxon>Hymenobacter</taxon>
    </lineage>
</organism>
<keyword evidence="9" id="KW-1185">Reference proteome</keyword>
<keyword evidence="5" id="KW-0998">Cell outer membrane</keyword>
<evidence type="ECO:0000256" key="4">
    <source>
        <dbReference type="ARBA" id="ARBA00023136"/>
    </source>
</evidence>
<sequence length="468" mass="51003">MFWKAALSAMLLTTASSCDKVLDQAPPAAFTTAEGYSTPARIASSALGMYDGLQNAEFLGGRALIYADIRADDVDPAAYFGTLANNTQLASDGTAQLAWQGGYRTIYSVNFFLQELQKNTGIAPADLEAQYIGEGKYIRALTMFYLVNLYAQPYNYTAGATHLGIPIQLVAPDASNAFDPAQNLPRATVAEVYAQIETDLNDAITRLPETYTTAFSKVGRATKDAARALLSRVELYKGDYAKSAQLAGDVITGGRHALNASPLTPFRTFTTSESIFSVAQGTSDNPNTNNAIGQHYGPSPARADITITPYINIPVTQFAADDKRRTLLTTQSTANNRYYTIKYAAISADWVPISRYSEVLLNRAESLVRTTNTVNPEALTLLNQVRSRSTTPYVAFTSATELLNAILLERRLELAFEGHRLFDLLRNKQGTTARGSAAAQPYGSPRLIMPIPLREIQQNPNLVQNEGY</sequence>
<keyword evidence="4" id="KW-0472">Membrane</keyword>
<dbReference type="InterPro" id="IPR011990">
    <property type="entry name" value="TPR-like_helical_dom_sf"/>
</dbReference>
<dbReference type="Pfam" id="PF14322">
    <property type="entry name" value="SusD-like_3"/>
    <property type="match status" value="1"/>
</dbReference>
<dbReference type="CDD" id="cd08977">
    <property type="entry name" value="SusD"/>
    <property type="match status" value="1"/>
</dbReference>
<dbReference type="SUPFAM" id="SSF48452">
    <property type="entry name" value="TPR-like"/>
    <property type="match status" value="1"/>
</dbReference>
<evidence type="ECO:0000256" key="2">
    <source>
        <dbReference type="ARBA" id="ARBA00006275"/>
    </source>
</evidence>
<feature type="domain" description="RagB/SusD" evidence="6">
    <location>
        <begin position="340"/>
        <end position="468"/>
    </location>
</feature>
<keyword evidence="3" id="KW-0732">Signal</keyword>
<dbReference type="Pfam" id="PF07980">
    <property type="entry name" value="SusD_RagB"/>
    <property type="match status" value="1"/>
</dbReference>
<evidence type="ECO:0000313" key="9">
    <source>
        <dbReference type="Proteomes" id="UP000198131"/>
    </source>
</evidence>
<feature type="domain" description="SusD-like N-terminal" evidence="7">
    <location>
        <begin position="36"/>
        <end position="235"/>
    </location>
</feature>
<protein>
    <submittedName>
        <fullName evidence="8">RagB/SusD domain-containing protein</fullName>
    </submittedName>
</protein>
<dbReference type="AlphaFoldDB" id="A0A212U9F6"/>
<evidence type="ECO:0000256" key="3">
    <source>
        <dbReference type="ARBA" id="ARBA00022729"/>
    </source>
</evidence>
<dbReference type="Proteomes" id="UP000198131">
    <property type="component" value="Unassembled WGS sequence"/>
</dbReference>
<dbReference type="GO" id="GO:0009279">
    <property type="term" value="C:cell outer membrane"/>
    <property type="evidence" value="ECO:0007669"/>
    <property type="project" value="UniProtKB-SubCell"/>
</dbReference>
<dbReference type="InterPro" id="IPR033985">
    <property type="entry name" value="SusD-like_N"/>
</dbReference>
<dbReference type="EMBL" id="FYEW01000002">
    <property type="protein sequence ID" value="SNC74912.1"/>
    <property type="molecule type" value="Genomic_DNA"/>
</dbReference>
<comment type="similarity">
    <text evidence="2">Belongs to the SusD family.</text>
</comment>
<evidence type="ECO:0000259" key="6">
    <source>
        <dbReference type="Pfam" id="PF07980"/>
    </source>
</evidence>
<reference evidence="9" key="1">
    <citation type="submission" date="2017-06" db="EMBL/GenBank/DDBJ databases">
        <authorList>
            <person name="Varghese N."/>
            <person name="Submissions S."/>
        </authorList>
    </citation>
    <scope>NUCLEOTIDE SEQUENCE [LARGE SCALE GENOMIC DNA]</scope>
    <source>
        <strain evidence="9">DSM 11116</strain>
    </source>
</reference>
<proteinExistence type="inferred from homology"/>